<proteinExistence type="predicted"/>
<dbReference type="Proteomes" id="UP001596548">
    <property type="component" value="Unassembled WGS sequence"/>
</dbReference>
<keyword evidence="2" id="KW-1185">Reference proteome</keyword>
<organism evidence="1 2">
    <name type="scientific">Paractinoplanes rhizophilus</name>
    <dbReference type="NCBI Taxonomy" id="1416877"/>
    <lineage>
        <taxon>Bacteria</taxon>
        <taxon>Bacillati</taxon>
        <taxon>Actinomycetota</taxon>
        <taxon>Actinomycetes</taxon>
        <taxon>Micromonosporales</taxon>
        <taxon>Micromonosporaceae</taxon>
        <taxon>Paractinoplanes</taxon>
    </lineage>
</organism>
<evidence type="ECO:0000313" key="1">
    <source>
        <dbReference type="EMBL" id="MFC7276271.1"/>
    </source>
</evidence>
<reference evidence="2" key="1">
    <citation type="journal article" date="2019" name="Int. J. Syst. Evol. Microbiol.">
        <title>The Global Catalogue of Microorganisms (GCM) 10K type strain sequencing project: providing services to taxonomists for standard genome sequencing and annotation.</title>
        <authorList>
            <consortium name="The Broad Institute Genomics Platform"/>
            <consortium name="The Broad Institute Genome Sequencing Center for Infectious Disease"/>
            <person name="Wu L."/>
            <person name="Ma J."/>
        </authorList>
    </citation>
    <scope>NUCLEOTIDE SEQUENCE [LARGE SCALE GENOMIC DNA]</scope>
    <source>
        <strain evidence="2">XZYJT-10</strain>
    </source>
</reference>
<gene>
    <name evidence="1" type="ORF">ACFQS1_19940</name>
</gene>
<accession>A0ABW2HUH3</accession>
<dbReference type="EMBL" id="JBHTBJ010000013">
    <property type="protein sequence ID" value="MFC7276271.1"/>
    <property type="molecule type" value="Genomic_DNA"/>
</dbReference>
<dbReference type="RefSeq" id="WP_378970369.1">
    <property type="nucleotide sequence ID" value="NZ_JBHTBJ010000013.1"/>
</dbReference>
<sequence>MAAVETRRVLARSHIITADYRYVATAGPEMYATARRRGFLHWDWVLFPDGRFGDIWAEGRARTRESAFLAATVAAQTPGLGQRAEGGAR</sequence>
<name>A0ABW2HUH3_9ACTN</name>
<comment type="caution">
    <text evidence="1">The sequence shown here is derived from an EMBL/GenBank/DDBJ whole genome shotgun (WGS) entry which is preliminary data.</text>
</comment>
<protein>
    <submittedName>
        <fullName evidence="1">Uncharacterized protein</fullName>
    </submittedName>
</protein>
<evidence type="ECO:0000313" key="2">
    <source>
        <dbReference type="Proteomes" id="UP001596548"/>
    </source>
</evidence>